<evidence type="ECO:0000313" key="3">
    <source>
        <dbReference type="Proteomes" id="UP001374893"/>
    </source>
</evidence>
<proteinExistence type="predicted"/>
<gene>
    <name evidence="2" type="ORF">HAHE_23220</name>
</gene>
<organism evidence="2 3">
    <name type="scientific">Haloferula helveola</name>
    <dbReference type="NCBI Taxonomy" id="490095"/>
    <lineage>
        <taxon>Bacteria</taxon>
        <taxon>Pseudomonadati</taxon>
        <taxon>Verrucomicrobiota</taxon>
        <taxon>Verrucomicrobiia</taxon>
        <taxon>Verrucomicrobiales</taxon>
        <taxon>Verrucomicrobiaceae</taxon>
        <taxon>Haloferula</taxon>
    </lineage>
</organism>
<protein>
    <submittedName>
        <fullName evidence="2">Serine/threonine protein kinase</fullName>
    </submittedName>
</protein>
<keyword evidence="2" id="KW-0723">Serine/threonine-protein kinase</keyword>
<dbReference type="Proteomes" id="UP001374893">
    <property type="component" value="Chromosome"/>
</dbReference>
<dbReference type="RefSeq" id="WP_338684622.1">
    <property type="nucleotide sequence ID" value="NZ_AP024702.1"/>
</dbReference>
<name>A0ABM7RAJ4_9BACT</name>
<evidence type="ECO:0000313" key="2">
    <source>
        <dbReference type="EMBL" id="BCX48414.1"/>
    </source>
</evidence>
<keyword evidence="2" id="KW-0418">Kinase</keyword>
<keyword evidence="1" id="KW-0472">Membrane</keyword>
<dbReference type="InterPro" id="IPR011009">
    <property type="entry name" value="Kinase-like_dom_sf"/>
</dbReference>
<accession>A0ABM7RAJ4</accession>
<dbReference type="SUPFAM" id="SSF56112">
    <property type="entry name" value="Protein kinase-like (PK-like)"/>
    <property type="match status" value="1"/>
</dbReference>
<evidence type="ECO:0000256" key="1">
    <source>
        <dbReference type="SAM" id="Phobius"/>
    </source>
</evidence>
<reference evidence="2 3" key="1">
    <citation type="submission" date="2021-06" db="EMBL/GenBank/DDBJ databases">
        <title>Complete genome of Haloferula helveola possessing various polysaccharide degrading enzymes.</title>
        <authorList>
            <person name="Takami H."/>
            <person name="Huang C."/>
            <person name="Hamasaki K."/>
        </authorList>
    </citation>
    <scope>NUCLEOTIDE SEQUENCE [LARGE SCALE GENOMIC DNA]</scope>
    <source>
        <strain evidence="2 3">CN-1</strain>
    </source>
</reference>
<feature type="transmembrane region" description="Helical" evidence="1">
    <location>
        <begin position="268"/>
        <end position="287"/>
    </location>
</feature>
<keyword evidence="2" id="KW-0808">Transferase</keyword>
<dbReference type="Gene3D" id="3.30.200.20">
    <property type="entry name" value="Phosphorylase Kinase, domain 1"/>
    <property type="match status" value="1"/>
</dbReference>
<dbReference type="GO" id="GO:0004674">
    <property type="term" value="F:protein serine/threonine kinase activity"/>
    <property type="evidence" value="ECO:0007669"/>
    <property type="project" value="UniProtKB-KW"/>
</dbReference>
<dbReference type="EMBL" id="AP024702">
    <property type="protein sequence ID" value="BCX48414.1"/>
    <property type="molecule type" value="Genomic_DNA"/>
</dbReference>
<keyword evidence="3" id="KW-1185">Reference proteome</keyword>
<keyword evidence="1" id="KW-0812">Transmembrane</keyword>
<sequence>MSGRYEIFDILAQDGTGVVFHAEDRETGREVVLRRFFPFGADGGGLVDEERTAYEIAVRRLMSVSHPALRNVLDGGTDPVDGMPFLVTEWIEGRPLIERLRERPLSPPSAKALIDLALETCQVLSETFKEESVWIETGADSIILGPSDQERQVTFWISPLRWLGEADSRQGLRPILQMAEEATGWNRRMLSDSSGEGLGAWIKALRKDPDVWSLEQARYALHHGVASLVEVPKATPPANPGPISPAHATIPAQTDPPQPIQLRHSTNWWPWIVAGVLTVAALGFIFWQATRPRTEPAPPVVKILDNGPPAPVEAAPEEIKAEKELSPAEIASARAAAMAEEVAEIARLPEDGSAGQAPPELDAKLIEVGRQLRGSIGKRARLGVRLYQVRASDSGKTLYLEFGSTREPDAICARYRTDLGIFTEEELKKHIGKRLYIQGKVVADPSGRVAIDLDDEDSLEVDPG</sequence>
<keyword evidence="1" id="KW-1133">Transmembrane helix</keyword>